<dbReference type="GO" id="GO:0032259">
    <property type="term" value="P:methylation"/>
    <property type="evidence" value="ECO:0007669"/>
    <property type="project" value="UniProtKB-KW"/>
</dbReference>
<dbReference type="InterPro" id="IPR029063">
    <property type="entry name" value="SAM-dependent_MTases_sf"/>
</dbReference>
<protein>
    <submittedName>
        <fullName evidence="5">S-adenosyl-L-methionine-dependent methyltransferase</fullName>
    </submittedName>
</protein>
<keyword evidence="2 5" id="KW-0808">Transferase</keyword>
<dbReference type="GO" id="GO:0008171">
    <property type="term" value="F:O-methyltransferase activity"/>
    <property type="evidence" value="ECO:0007669"/>
    <property type="project" value="InterPro"/>
</dbReference>
<accession>A0A6A5W1V7</accession>
<evidence type="ECO:0000256" key="2">
    <source>
        <dbReference type="ARBA" id="ARBA00022679"/>
    </source>
</evidence>
<evidence type="ECO:0000313" key="6">
    <source>
        <dbReference type="Proteomes" id="UP000799779"/>
    </source>
</evidence>
<reference evidence="5" key="1">
    <citation type="journal article" date="2020" name="Stud. Mycol.">
        <title>101 Dothideomycetes genomes: a test case for predicting lifestyles and emergence of pathogens.</title>
        <authorList>
            <person name="Haridas S."/>
            <person name="Albert R."/>
            <person name="Binder M."/>
            <person name="Bloem J."/>
            <person name="Labutti K."/>
            <person name="Salamov A."/>
            <person name="Andreopoulos B."/>
            <person name="Baker S."/>
            <person name="Barry K."/>
            <person name="Bills G."/>
            <person name="Bluhm B."/>
            <person name="Cannon C."/>
            <person name="Castanera R."/>
            <person name="Culley D."/>
            <person name="Daum C."/>
            <person name="Ezra D."/>
            <person name="Gonzalez J."/>
            <person name="Henrissat B."/>
            <person name="Kuo A."/>
            <person name="Liang C."/>
            <person name="Lipzen A."/>
            <person name="Lutzoni F."/>
            <person name="Magnuson J."/>
            <person name="Mondo S."/>
            <person name="Nolan M."/>
            <person name="Ohm R."/>
            <person name="Pangilinan J."/>
            <person name="Park H.-J."/>
            <person name="Ramirez L."/>
            <person name="Alfaro M."/>
            <person name="Sun H."/>
            <person name="Tritt A."/>
            <person name="Yoshinaga Y."/>
            <person name="Zwiers L.-H."/>
            <person name="Turgeon B."/>
            <person name="Goodwin S."/>
            <person name="Spatafora J."/>
            <person name="Crous P."/>
            <person name="Grigoriev I."/>
        </authorList>
    </citation>
    <scope>NUCLEOTIDE SEQUENCE</scope>
    <source>
        <strain evidence="5">CBS 123094</strain>
    </source>
</reference>
<gene>
    <name evidence="5" type="ORF">P154DRAFT_581293</name>
</gene>
<evidence type="ECO:0000256" key="1">
    <source>
        <dbReference type="ARBA" id="ARBA00022603"/>
    </source>
</evidence>
<dbReference type="SUPFAM" id="SSF53335">
    <property type="entry name" value="S-adenosyl-L-methionine-dependent methyltransferases"/>
    <property type="match status" value="1"/>
</dbReference>
<sequence>MEDEAEEIYICAKNRLSVEEIFSVEKTGADPVVLGRLIRHQALIGIIKETNKNEFLVSKTTKNLSVPEMQAGLYSCPTFQGLPGFLAEWKYKSPKGLANTSFNTAWKTEKPIWQWIHESPKYTTYFNRFMYSQRSNTKNCFSLLPITEECKDWPSTSSVFVDIGGGTGQKCATTKETFPNLKGKIILQDLPAVTAEAKLSQDIDVIPYDFFTPQPIKESVYSIDPLLPRDYVHRNPGPKNYYPRASMHDHSDDECLKILQNIVDAMAKDSTPASG</sequence>
<dbReference type="PROSITE" id="PS51683">
    <property type="entry name" value="SAM_OMT_II"/>
    <property type="match status" value="1"/>
</dbReference>
<dbReference type="AlphaFoldDB" id="A0A6A5W1V7"/>
<keyword evidence="1 5" id="KW-0489">Methyltransferase</keyword>
<name>A0A6A5W1V7_9PLEO</name>
<feature type="domain" description="O-methyltransferase C-terminal" evidence="4">
    <location>
        <begin position="101"/>
        <end position="212"/>
    </location>
</feature>
<dbReference type="PANTHER" id="PTHR43712:SF1">
    <property type="entry name" value="HYPOTHETICAL O-METHYLTRANSFERASE (EUROFUNG)-RELATED"/>
    <property type="match status" value="1"/>
</dbReference>
<proteinExistence type="predicted"/>
<keyword evidence="3" id="KW-0949">S-adenosyl-L-methionine</keyword>
<keyword evidence="6" id="KW-1185">Reference proteome</keyword>
<dbReference type="Proteomes" id="UP000799779">
    <property type="component" value="Unassembled WGS sequence"/>
</dbReference>
<dbReference type="InterPro" id="IPR001077">
    <property type="entry name" value="COMT_C"/>
</dbReference>
<dbReference type="EMBL" id="ML977648">
    <property type="protein sequence ID" value="KAF1994968.1"/>
    <property type="molecule type" value="Genomic_DNA"/>
</dbReference>
<dbReference type="PANTHER" id="PTHR43712">
    <property type="entry name" value="PUTATIVE (AFU_ORTHOLOGUE AFUA_4G14580)-RELATED"/>
    <property type="match status" value="1"/>
</dbReference>
<evidence type="ECO:0000256" key="3">
    <source>
        <dbReference type="ARBA" id="ARBA00022691"/>
    </source>
</evidence>
<dbReference type="Pfam" id="PF00891">
    <property type="entry name" value="Methyltransf_2"/>
    <property type="match status" value="1"/>
</dbReference>
<dbReference type="OrthoDB" id="2410195at2759"/>
<evidence type="ECO:0000259" key="4">
    <source>
        <dbReference type="Pfam" id="PF00891"/>
    </source>
</evidence>
<organism evidence="5 6">
    <name type="scientific">Amniculicola lignicola CBS 123094</name>
    <dbReference type="NCBI Taxonomy" id="1392246"/>
    <lineage>
        <taxon>Eukaryota</taxon>
        <taxon>Fungi</taxon>
        <taxon>Dikarya</taxon>
        <taxon>Ascomycota</taxon>
        <taxon>Pezizomycotina</taxon>
        <taxon>Dothideomycetes</taxon>
        <taxon>Pleosporomycetidae</taxon>
        <taxon>Pleosporales</taxon>
        <taxon>Amniculicolaceae</taxon>
        <taxon>Amniculicola</taxon>
    </lineage>
</organism>
<dbReference type="Gene3D" id="3.40.50.150">
    <property type="entry name" value="Vaccinia Virus protein VP39"/>
    <property type="match status" value="1"/>
</dbReference>
<evidence type="ECO:0000313" key="5">
    <source>
        <dbReference type="EMBL" id="KAF1994968.1"/>
    </source>
</evidence>
<dbReference type="InterPro" id="IPR016461">
    <property type="entry name" value="COMT-like"/>
</dbReference>